<dbReference type="InterPro" id="IPR050832">
    <property type="entry name" value="Bact_Acetyltransf"/>
</dbReference>
<dbReference type="GO" id="GO:0005840">
    <property type="term" value="C:ribosome"/>
    <property type="evidence" value="ECO:0007669"/>
    <property type="project" value="UniProtKB-KW"/>
</dbReference>
<dbReference type="Pfam" id="PF00583">
    <property type="entry name" value="Acetyltransf_1"/>
    <property type="match status" value="1"/>
</dbReference>
<dbReference type="InterPro" id="IPR000182">
    <property type="entry name" value="GNAT_dom"/>
</dbReference>
<dbReference type="PANTHER" id="PTHR43877">
    <property type="entry name" value="AMINOALKYLPHOSPHONATE N-ACETYLTRANSFERASE-RELATED-RELATED"/>
    <property type="match status" value="1"/>
</dbReference>
<keyword evidence="2" id="KW-0012">Acyltransferase</keyword>
<dbReference type="EMBL" id="PHUF01000004">
    <property type="protein sequence ID" value="PKB14870.1"/>
    <property type="molecule type" value="Genomic_DNA"/>
</dbReference>
<comment type="caution">
    <text evidence="4">The sequence shown here is derived from an EMBL/GenBank/DDBJ whole genome shotgun (WGS) entry which is preliminary data.</text>
</comment>
<evidence type="ECO:0000313" key="4">
    <source>
        <dbReference type="EMBL" id="PKB14870.1"/>
    </source>
</evidence>
<gene>
    <name evidence="4" type="ORF">B0I00_2472</name>
</gene>
<organism evidence="4 5">
    <name type="scientific">Novosphingobium kunmingense</name>
    <dbReference type="NCBI Taxonomy" id="1211806"/>
    <lineage>
        <taxon>Bacteria</taxon>
        <taxon>Pseudomonadati</taxon>
        <taxon>Pseudomonadota</taxon>
        <taxon>Alphaproteobacteria</taxon>
        <taxon>Sphingomonadales</taxon>
        <taxon>Sphingomonadaceae</taxon>
        <taxon>Novosphingobium</taxon>
    </lineage>
</organism>
<dbReference type="SUPFAM" id="SSF55729">
    <property type="entry name" value="Acyl-CoA N-acyltransferases (Nat)"/>
    <property type="match status" value="1"/>
</dbReference>
<dbReference type="CDD" id="cd04301">
    <property type="entry name" value="NAT_SF"/>
    <property type="match status" value="1"/>
</dbReference>
<dbReference type="RefSeq" id="WP_100867655.1">
    <property type="nucleotide sequence ID" value="NZ_PHUF01000004.1"/>
</dbReference>
<accession>A0A2N0H7K4</accession>
<dbReference type="PANTHER" id="PTHR43877:SF1">
    <property type="entry name" value="ACETYLTRANSFERASE"/>
    <property type="match status" value="1"/>
</dbReference>
<dbReference type="AlphaFoldDB" id="A0A2N0H7K4"/>
<keyword evidence="4" id="KW-0687">Ribonucleoprotein</keyword>
<keyword evidence="1" id="KW-0808">Transferase</keyword>
<name>A0A2N0H7K4_9SPHN</name>
<sequence length="179" mass="18935">MGIHSPLAWTIRPATAADAEALAMIAQATFLEAYAGLVEGADMLAHARTQNSADAMRATLDAGGRIWIAEAEGTRAPIGFAMLVASTLPDAQPGDIELKRIYVLDRCQGTGLAAALLKSVVDAGAGHARLTLGVNRDNEKAQGFYRKHGFAIAGTRTFTVGTTTFDDYIYARPLPESLT</sequence>
<dbReference type="GO" id="GO:0016747">
    <property type="term" value="F:acyltransferase activity, transferring groups other than amino-acyl groups"/>
    <property type="evidence" value="ECO:0007669"/>
    <property type="project" value="InterPro"/>
</dbReference>
<reference evidence="4 5" key="1">
    <citation type="submission" date="2017-11" db="EMBL/GenBank/DDBJ databases">
        <title>Genomic Encyclopedia of Type Strains, Phase III (KMG-III): the genomes of soil and plant-associated and newly described type strains.</title>
        <authorList>
            <person name="Whitman W."/>
        </authorList>
    </citation>
    <scope>NUCLEOTIDE SEQUENCE [LARGE SCALE GENOMIC DNA]</scope>
    <source>
        <strain evidence="4 5">CGMCC 1.12274</strain>
    </source>
</reference>
<evidence type="ECO:0000313" key="5">
    <source>
        <dbReference type="Proteomes" id="UP000232587"/>
    </source>
</evidence>
<proteinExistence type="predicted"/>
<dbReference type="OrthoDB" id="7205533at2"/>
<keyword evidence="5" id="KW-1185">Reference proteome</keyword>
<dbReference type="Proteomes" id="UP000232587">
    <property type="component" value="Unassembled WGS sequence"/>
</dbReference>
<keyword evidence="4" id="KW-0689">Ribosomal protein</keyword>
<protein>
    <submittedName>
        <fullName evidence="4">Ribosomal protein S18 acetylase RimI-like enzyme</fullName>
    </submittedName>
</protein>
<dbReference type="InterPro" id="IPR016181">
    <property type="entry name" value="Acyl_CoA_acyltransferase"/>
</dbReference>
<evidence type="ECO:0000256" key="2">
    <source>
        <dbReference type="ARBA" id="ARBA00023315"/>
    </source>
</evidence>
<evidence type="ECO:0000259" key="3">
    <source>
        <dbReference type="PROSITE" id="PS51186"/>
    </source>
</evidence>
<dbReference type="Gene3D" id="3.40.630.30">
    <property type="match status" value="1"/>
</dbReference>
<dbReference type="PROSITE" id="PS51186">
    <property type="entry name" value="GNAT"/>
    <property type="match status" value="1"/>
</dbReference>
<evidence type="ECO:0000256" key="1">
    <source>
        <dbReference type="ARBA" id="ARBA00022679"/>
    </source>
</evidence>
<feature type="domain" description="N-acetyltransferase" evidence="3">
    <location>
        <begin position="9"/>
        <end position="175"/>
    </location>
</feature>